<evidence type="ECO:0000256" key="1">
    <source>
        <dbReference type="ARBA" id="ARBA00022553"/>
    </source>
</evidence>
<feature type="modified residue" description="4-aspartylphosphate" evidence="2">
    <location>
        <position position="52"/>
    </location>
</feature>
<dbReference type="PANTHER" id="PTHR44591:SF3">
    <property type="entry name" value="RESPONSE REGULATORY DOMAIN-CONTAINING PROTEIN"/>
    <property type="match status" value="1"/>
</dbReference>
<dbReference type="SMART" id="SM00448">
    <property type="entry name" value="REC"/>
    <property type="match status" value="1"/>
</dbReference>
<dbReference type="SUPFAM" id="SSF52172">
    <property type="entry name" value="CheY-like"/>
    <property type="match status" value="1"/>
</dbReference>
<dbReference type="Gene3D" id="3.40.50.2300">
    <property type="match status" value="1"/>
</dbReference>
<evidence type="ECO:0000259" key="3">
    <source>
        <dbReference type="PROSITE" id="PS50110"/>
    </source>
</evidence>
<dbReference type="CDD" id="cd17574">
    <property type="entry name" value="REC_OmpR"/>
    <property type="match status" value="1"/>
</dbReference>
<accession>A0A2M7Q5P4</accession>
<dbReference type="AlphaFoldDB" id="A0A2M7Q5P4"/>
<dbReference type="PROSITE" id="PS50110">
    <property type="entry name" value="RESPONSE_REGULATORY"/>
    <property type="match status" value="1"/>
</dbReference>
<keyword evidence="1 2" id="KW-0597">Phosphoprotein</keyword>
<dbReference type="PANTHER" id="PTHR44591">
    <property type="entry name" value="STRESS RESPONSE REGULATOR PROTEIN 1"/>
    <property type="match status" value="1"/>
</dbReference>
<dbReference type="GO" id="GO:0000160">
    <property type="term" value="P:phosphorelay signal transduction system"/>
    <property type="evidence" value="ECO:0007669"/>
    <property type="project" value="InterPro"/>
</dbReference>
<dbReference type="Pfam" id="PF00072">
    <property type="entry name" value="Response_reg"/>
    <property type="match status" value="1"/>
</dbReference>
<name>A0A2M7Q5P4_9BACT</name>
<dbReference type="InterPro" id="IPR011006">
    <property type="entry name" value="CheY-like_superfamily"/>
</dbReference>
<protein>
    <submittedName>
        <fullName evidence="4">Response regulator</fullName>
    </submittedName>
</protein>
<reference evidence="5" key="1">
    <citation type="submission" date="2017-09" db="EMBL/GenBank/DDBJ databases">
        <title>Depth-based differentiation of microbial function through sediment-hosted aquifers and enrichment of novel symbionts in the deep terrestrial subsurface.</title>
        <authorList>
            <person name="Probst A.J."/>
            <person name="Ladd B."/>
            <person name="Jarett J.K."/>
            <person name="Geller-Mcgrath D.E."/>
            <person name="Sieber C.M.K."/>
            <person name="Emerson J.B."/>
            <person name="Anantharaman K."/>
            <person name="Thomas B.C."/>
            <person name="Malmstrom R."/>
            <person name="Stieglmeier M."/>
            <person name="Klingl A."/>
            <person name="Woyke T."/>
            <person name="Ryan C.M."/>
            <person name="Banfield J.F."/>
        </authorList>
    </citation>
    <scope>NUCLEOTIDE SEQUENCE [LARGE SCALE GENOMIC DNA]</scope>
</reference>
<proteinExistence type="predicted"/>
<dbReference type="InterPro" id="IPR001789">
    <property type="entry name" value="Sig_transdc_resp-reg_receiver"/>
</dbReference>
<gene>
    <name evidence="4" type="ORF">COY98_02325</name>
</gene>
<comment type="caution">
    <text evidence="4">The sequence shown here is derived from an EMBL/GenBank/DDBJ whole genome shotgun (WGS) entry which is preliminary data.</text>
</comment>
<dbReference type="Proteomes" id="UP000230732">
    <property type="component" value="Unassembled WGS sequence"/>
</dbReference>
<evidence type="ECO:0000256" key="2">
    <source>
        <dbReference type="PROSITE-ProRule" id="PRU00169"/>
    </source>
</evidence>
<evidence type="ECO:0000313" key="4">
    <source>
        <dbReference type="EMBL" id="PIY58395.1"/>
    </source>
</evidence>
<feature type="domain" description="Response regulatory" evidence="3">
    <location>
        <begin position="3"/>
        <end position="119"/>
    </location>
</feature>
<sequence>MNHVLVVEDEDFLVRALKDNLISEGHSVSVATDGEQVFEELKKKTPSLILLDLLLPKKNGFDVLKEIRQSPEWQHIPVVILSNLGEDSEIKRALELGANDYFVKSQHPIQEVIEKVREYLQGKGSTKAGV</sequence>
<organism evidence="4 5">
    <name type="scientific">Candidatus Yonathbacteria bacterium CG_4_10_14_0_8_um_filter_43_17</name>
    <dbReference type="NCBI Taxonomy" id="1975099"/>
    <lineage>
        <taxon>Bacteria</taxon>
        <taxon>Candidatus Yonathiibacteriota</taxon>
    </lineage>
</organism>
<dbReference type="EMBL" id="PFKX01000042">
    <property type="protein sequence ID" value="PIY58395.1"/>
    <property type="molecule type" value="Genomic_DNA"/>
</dbReference>
<dbReference type="InterPro" id="IPR050595">
    <property type="entry name" value="Bact_response_regulator"/>
</dbReference>
<evidence type="ECO:0000313" key="5">
    <source>
        <dbReference type="Proteomes" id="UP000230732"/>
    </source>
</evidence>